<keyword evidence="11" id="KW-0325">Glycoprotein</keyword>
<dbReference type="InterPro" id="IPR002159">
    <property type="entry name" value="CD36_fam"/>
</dbReference>
<keyword evidence="7 14" id="KW-1133">Transmembrane helix</keyword>
<dbReference type="GO" id="GO:0005737">
    <property type="term" value="C:cytoplasm"/>
    <property type="evidence" value="ECO:0007669"/>
    <property type="project" value="TreeGrafter"/>
</dbReference>
<organism evidence="15 16">
    <name type="scientific">Drosophila hydei</name>
    <name type="common">Fruit fly</name>
    <dbReference type="NCBI Taxonomy" id="7224"/>
    <lineage>
        <taxon>Eukaryota</taxon>
        <taxon>Metazoa</taxon>
        <taxon>Ecdysozoa</taxon>
        <taxon>Arthropoda</taxon>
        <taxon>Hexapoda</taxon>
        <taxon>Insecta</taxon>
        <taxon>Pterygota</taxon>
        <taxon>Neoptera</taxon>
        <taxon>Endopterygota</taxon>
        <taxon>Diptera</taxon>
        <taxon>Brachycera</taxon>
        <taxon>Muscomorpha</taxon>
        <taxon>Ephydroidea</taxon>
        <taxon>Drosophilidae</taxon>
        <taxon>Drosophila</taxon>
    </lineage>
</organism>
<evidence type="ECO:0000256" key="3">
    <source>
        <dbReference type="ARBA" id="ARBA00022475"/>
    </source>
</evidence>
<evidence type="ECO:0000256" key="4">
    <source>
        <dbReference type="ARBA" id="ARBA00022606"/>
    </source>
</evidence>
<keyword evidence="8 14" id="KW-0472">Membrane</keyword>
<proteinExistence type="inferred from homology"/>
<dbReference type="GO" id="GO:0007608">
    <property type="term" value="P:sensory perception of smell"/>
    <property type="evidence" value="ECO:0007669"/>
    <property type="project" value="UniProtKB-KW"/>
</dbReference>
<gene>
    <name evidence="16" type="primary">LOC111600295</name>
</gene>
<evidence type="ECO:0000313" key="15">
    <source>
        <dbReference type="Proteomes" id="UP000504633"/>
    </source>
</evidence>
<evidence type="ECO:0000256" key="7">
    <source>
        <dbReference type="ARBA" id="ARBA00022989"/>
    </source>
</evidence>
<dbReference type="AlphaFoldDB" id="A0A6J1LVD3"/>
<evidence type="ECO:0000256" key="5">
    <source>
        <dbReference type="ARBA" id="ARBA00022692"/>
    </source>
</evidence>
<keyword evidence="4" id="KW-0716">Sensory transduction</keyword>
<comment type="similarity">
    <text evidence="2">Belongs to the CD36 family.</text>
</comment>
<dbReference type="OrthoDB" id="10024078at2759"/>
<dbReference type="GeneID" id="111600295"/>
<dbReference type="PANTHER" id="PTHR11923">
    <property type="entry name" value="SCAVENGER RECEPTOR CLASS B TYPE-1 SR-B1"/>
    <property type="match status" value="1"/>
</dbReference>
<evidence type="ECO:0000256" key="1">
    <source>
        <dbReference type="ARBA" id="ARBA00004651"/>
    </source>
</evidence>
<feature type="region of interest" description="Disordered" evidence="13">
    <location>
        <begin position="499"/>
        <end position="539"/>
    </location>
</feature>
<keyword evidence="15" id="KW-1185">Reference proteome</keyword>
<keyword evidence="10" id="KW-0675">Receptor</keyword>
<feature type="compositionally biased region" description="Basic and acidic residues" evidence="13">
    <location>
        <begin position="499"/>
        <end position="510"/>
    </location>
</feature>
<dbReference type="GO" id="GO:0005886">
    <property type="term" value="C:plasma membrane"/>
    <property type="evidence" value="ECO:0007669"/>
    <property type="project" value="UniProtKB-SubCell"/>
</dbReference>
<sequence>MLMHRMKLLTASAGTLIFAIIFGWVIFPQILKFMISKQVTLKPGTDIRDLWSATPFPLHFYIYVFNVTNPEEVSQGAKPKVQEIGPFVFDEWKDKYDLVDDVVEDTVSYNMRNTFIFNEKASSPLTGEEIITLPHPLLQTVGITVQRERAAMMELIAKALTLVFPDAKAFLSAKFMDVFFRGIDVDCSSDEFAAKALCTVFYTGEVKQAKQVNQTHFLFSFLGQANHTDAGRFTVCRGVKNNKKLGMVVKFADEPEMDMWPGDECNRFIGTDSTVFAPGMKREQGLWAYTPDICRSLGAVYQHKTSYHGMPALRYTLDMGDVSLDEKLHCFCDDPEDLTTCPPKGTMNLAPCVGGPLMASMPHFYKGDPKLVQDVDGLHPNEKDHAVYIDFELMSGTPFQAAKRLQFNLDVEPVEGVEQLKHLRKLIMPMFWVEEGVQLNKTYTNLVKYTLFLGLKFNSGLRWTLITLSLVGLMSAGYLFYQKSDTLDITLPPKIIKDTNKVANEPRPEKQQQQAMAPSTVPIPGVNLSNPKVEQRERY</sequence>
<keyword evidence="9" id="KW-1015">Disulfide bond</keyword>
<reference evidence="16" key="1">
    <citation type="submission" date="2025-08" db="UniProtKB">
        <authorList>
            <consortium name="RefSeq"/>
        </authorList>
    </citation>
    <scope>IDENTIFICATION</scope>
    <source>
        <strain evidence="16">15085-1641.00</strain>
        <tissue evidence="16">Whole body</tissue>
    </source>
</reference>
<evidence type="ECO:0000256" key="9">
    <source>
        <dbReference type="ARBA" id="ARBA00023157"/>
    </source>
</evidence>
<dbReference type="RefSeq" id="XP_023172118.2">
    <property type="nucleotide sequence ID" value="XM_023316350.2"/>
</dbReference>
<evidence type="ECO:0000256" key="6">
    <source>
        <dbReference type="ARBA" id="ARBA00022725"/>
    </source>
</evidence>
<keyword evidence="5 14" id="KW-0812">Transmembrane</keyword>
<dbReference type="Proteomes" id="UP000504633">
    <property type="component" value="Unplaced"/>
</dbReference>
<evidence type="ECO:0000256" key="10">
    <source>
        <dbReference type="ARBA" id="ARBA00023170"/>
    </source>
</evidence>
<dbReference type="OMA" id="QRKSSYH"/>
<dbReference type="Pfam" id="PF01130">
    <property type="entry name" value="CD36"/>
    <property type="match status" value="1"/>
</dbReference>
<evidence type="ECO:0000256" key="2">
    <source>
        <dbReference type="ARBA" id="ARBA00010532"/>
    </source>
</evidence>
<evidence type="ECO:0000256" key="11">
    <source>
        <dbReference type="ARBA" id="ARBA00023180"/>
    </source>
</evidence>
<keyword evidence="6" id="KW-0552">Olfaction</keyword>
<dbReference type="GO" id="GO:0005044">
    <property type="term" value="F:scavenger receptor activity"/>
    <property type="evidence" value="ECO:0007669"/>
    <property type="project" value="TreeGrafter"/>
</dbReference>
<accession>A0A6J1LVD3</accession>
<evidence type="ECO:0000256" key="12">
    <source>
        <dbReference type="ARBA" id="ARBA00040646"/>
    </source>
</evidence>
<evidence type="ECO:0000313" key="16">
    <source>
        <dbReference type="RefSeq" id="XP_023172118.2"/>
    </source>
</evidence>
<protein>
    <recommendedName>
        <fullName evidence="12">Sensory neuron membrane protein 1</fullName>
    </recommendedName>
</protein>
<keyword evidence="3" id="KW-1003">Cell membrane</keyword>
<feature type="transmembrane region" description="Helical" evidence="14">
    <location>
        <begin position="460"/>
        <end position="481"/>
    </location>
</feature>
<dbReference type="KEGG" id="dhe:111600295"/>
<name>A0A6J1LVD3_DROHY</name>
<evidence type="ECO:0000256" key="13">
    <source>
        <dbReference type="SAM" id="MobiDB-lite"/>
    </source>
</evidence>
<evidence type="ECO:0000256" key="14">
    <source>
        <dbReference type="SAM" id="Phobius"/>
    </source>
</evidence>
<dbReference type="PRINTS" id="PR01609">
    <property type="entry name" value="CD36FAMILY"/>
</dbReference>
<dbReference type="CTD" id="42514"/>
<evidence type="ECO:0000256" key="8">
    <source>
        <dbReference type="ARBA" id="ARBA00023136"/>
    </source>
</evidence>
<comment type="subcellular location">
    <subcellularLocation>
        <location evidence="1">Cell membrane</location>
        <topology evidence="1">Multi-pass membrane protein</topology>
    </subcellularLocation>
</comment>
<dbReference type="PANTHER" id="PTHR11923:SF69">
    <property type="entry name" value="SENSORY NEURON MEMBRANE PROTEIN 1"/>
    <property type="match status" value="1"/>
</dbReference>